<evidence type="ECO:0000313" key="1">
    <source>
        <dbReference type="EMBL" id="CAG8797945.1"/>
    </source>
</evidence>
<accession>A0A9N9P8X9</accession>
<comment type="caution">
    <text evidence="1">The sequence shown here is derived from an EMBL/GenBank/DDBJ whole genome shotgun (WGS) entry which is preliminary data.</text>
</comment>
<feature type="non-terminal residue" evidence="1">
    <location>
        <position position="57"/>
    </location>
</feature>
<evidence type="ECO:0000313" key="2">
    <source>
        <dbReference type="Proteomes" id="UP000789396"/>
    </source>
</evidence>
<dbReference type="Proteomes" id="UP000789396">
    <property type="component" value="Unassembled WGS sequence"/>
</dbReference>
<protein>
    <submittedName>
        <fullName evidence="1">17326_t:CDS:1</fullName>
    </submittedName>
</protein>
<proteinExistence type="predicted"/>
<sequence>MVNATEWLNLNYPVNGTYQRIDDKENYGKTREQIINLDISNQDFESALVLNFNKLKK</sequence>
<dbReference type="AlphaFoldDB" id="A0A9N9P8X9"/>
<organism evidence="1 2">
    <name type="scientific">Racocetra fulgida</name>
    <dbReference type="NCBI Taxonomy" id="60492"/>
    <lineage>
        <taxon>Eukaryota</taxon>
        <taxon>Fungi</taxon>
        <taxon>Fungi incertae sedis</taxon>
        <taxon>Mucoromycota</taxon>
        <taxon>Glomeromycotina</taxon>
        <taxon>Glomeromycetes</taxon>
        <taxon>Diversisporales</taxon>
        <taxon>Gigasporaceae</taxon>
        <taxon>Racocetra</taxon>
    </lineage>
</organism>
<dbReference type="OrthoDB" id="204638at2759"/>
<dbReference type="EMBL" id="CAJVPZ010068312">
    <property type="protein sequence ID" value="CAG8797945.1"/>
    <property type="molecule type" value="Genomic_DNA"/>
</dbReference>
<gene>
    <name evidence="1" type="ORF">RFULGI_LOCUS17424</name>
</gene>
<keyword evidence="2" id="KW-1185">Reference proteome</keyword>
<reference evidence="1" key="1">
    <citation type="submission" date="2021-06" db="EMBL/GenBank/DDBJ databases">
        <authorList>
            <person name="Kallberg Y."/>
            <person name="Tangrot J."/>
            <person name="Rosling A."/>
        </authorList>
    </citation>
    <scope>NUCLEOTIDE SEQUENCE</scope>
    <source>
        <strain evidence="1">IN212</strain>
    </source>
</reference>
<name>A0A9N9P8X9_9GLOM</name>